<dbReference type="GO" id="GO:0009247">
    <property type="term" value="P:glycolipid biosynthetic process"/>
    <property type="evidence" value="ECO:0007669"/>
    <property type="project" value="InterPro"/>
</dbReference>
<dbReference type="InterPro" id="IPR009695">
    <property type="entry name" value="Diacylglyc_glucosyltr_N"/>
</dbReference>
<evidence type="ECO:0000259" key="6">
    <source>
        <dbReference type="Pfam" id="PF06925"/>
    </source>
</evidence>
<dbReference type="PANTHER" id="PTHR43025">
    <property type="entry name" value="MONOGALACTOSYLDIACYLGLYCEROL SYNTHASE"/>
    <property type="match status" value="1"/>
</dbReference>
<feature type="domain" description="Glycosyl transferase family 28 C-terminal" evidence="5">
    <location>
        <begin position="204"/>
        <end position="345"/>
    </location>
</feature>
<comment type="similarity">
    <text evidence="2">Belongs to the glycosyltransferase 28 family.</text>
</comment>
<evidence type="ECO:0000259" key="5">
    <source>
        <dbReference type="Pfam" id="PF04101"/>
    </source>
</evidence>
<evidence type="ECO:0000313" key="8">
    <source>
        <dbReference type="Proteomes" id="UP000488506"/>
    </source>
</evidence>
<sequence length="365" mass="40355">MKKILYLFSDTGGGHRSAATAILNAVGTRAEQEMIDAFSEGSDFLNAIAKLYGPLIKFSPNLWGMLYYFLDDEKKLEQLLKLLSPFILNNLTEIIKTKKPDLVVSVHPLVNQITVQAIKNSGLKIPFIVVITDPITVHRIWVCPEADLYIVATEDAKKLTLEFGVPENKIKVIGMPIHPKFAEGPLDKEIYRIKEGLDPKLFTILLMGGGEGTGNMGKIIQAIDKSGLKVQIIAIAGRNKRLVNKLQNSQFNLKLKAYGFTDQVPELMSASDIIITKAGPGTIAEALAMNLPIIITSWLPGQEEPNVKFIVDNHLGFVTSEPKKIVEILKELNNSSELKNIMKSIEKARKPHAAIDIANCILEHI</sequence>
<dbReference type="AlphaFoldDB" id="A0A833NSE3"/>
<organism evidence="7 8">
    <name type="scientific">Candidatus Saganbacteria bacterium</name>
    <dbReference type="NCBI Taxonomy" id="2575572"/>
    <lineage>
        <taxon>Bacteria</taxon>
        <taxon>Bacillati</taxon>
        <taxon>Saganbacteria</taxon>
    </lineage>
</organism>
<comment type="caution">
    <text evidence="7">The sequence shown here is derived from an EMBL/GenBank/DDBJ whole genome shotgun (WGS) entry which is preliminary data.</text>
</comment>
<keyword evidence="4" id="KW-0808">Transferase</keyword>
<dbReference type="Pfam" id="PF06925">
    <property type="entry name" value="MGDG_synth"/>
    <property type="match status" value="1"/>
</dbReference>
<dbReference type="Proteomes" id="UP000488506">
    <property type="component" value="Unassembled WGS sequence"/>
</dbReference>
<keyword evidence="3" id="KW-0328">Glycosyltransferase</keyword>
<dbReference type="Gene3D" id="3.40.50.2000">
    <property type="entry name" value="Glycogen Phosphorylase B"/>
    <property type="match status" value="2"/>
</dbReference>
<dbReference type="GO" id="GO:0016020">
    <property type="term" value="C:membrane"/>
    <property type="evidence" value="ECO:0007669"/>
    <property type="project" value="UniProtKB-SubCell"/>
</dbReference>
<proteinExistence type="inferred from homology"/>
<evidence type="ECO:0000256" key="3">
    <source>
        <dbReference type="ARBA" id="ARBA00022676"/>
    </source>
</evidence>
<dbReference type="Pfam" id="PF04101">
    <property type="entry name" value="Glyco_tran_28_C"/>
    <property type="match status" value="1"/>
</dbReference>
<dbReference type="InterPro" id="IPR050519">
    <property type="entry name" value="Glycosyltransf_28_UgtP"/>
</dbReference>
<dbReference type="EMBL" id="WPAF01000005">
    <property type="protein sequence ID" value="KAF0134731.1"/>
    <property type="molecule type" value="Genomic_DNA"/>
</dbReference>
<protein>
    <submittedName>
        <fullName evidence="7">Monogalactosyldiacylglycerol synthase</fullName>
    </submittedName>
</protein>
<evidence type="ECO:0000256" key="2">
    <source>
        <dbReference type="ARBA" id="ARBA00006962"/>
    </source>
</evidence>
<evidence type="ECO:0000256" key="1">
    <source>
        <dbReference type="ARBA" id="ARBA00004370"/>
    </source>
</evidence>
<evidence type="ECO:0000313" key="7">
    <source>
        <dbReference type="EMBL" id="KAF0134731.1"/>
    </source>
</evidence>
<reference evidence="7 8" key="1">
    <citation type="submission" date="2019-12" db="EMBL/GenBank/DDBJ databases">
        <authorList>
            <person name="Wolfe R."/>
            <person name="Danczak R."/>
            <person name="Wilkins M."/>
        </authorList>
    </citation>
    <scope>NUCLEOTIDE SEQUENCE [LARGE SCALE GENOMIC DNA]</scope>
    <source>
        <strain evidence="7">X2_MaxBin.013</strain>
    </source>
</reference>
<dbReference type="GO" id="GO:0016758">
    <property type="term" value="F:hexosyltransferase activity"/>
    <property type="evidence" value="ECO:0007669"/>
    <property type="project" value="InterPro"/>
</dbReference>
<gene>
    <name evidence="7" type="ORF">FD145_448</name>
</gene>
<feature type="domain" description="Diacylglycerol glucosyltransferase N-terminal" evidence="6">
    <location>
        <begin position="15"/>
        <end position="177"/>
    </location>
</feature>
<name>A0A833NSE3_UNCSA</name>
<accession>A0A833NSE3</accession>
<dbReference type="PANTHER" id="PTHR43025:SF3">
    <property type="entry name" value="MONOGALACTOSYLDIACYLGLYCEROL SYNTHASE 1, CHLOROPLASTIC"/>
    <property type="match status" value="1"/>
</dbReference>
<evidence type="ECO:0000256" key="4">
    <source>
        <dbReference type="ARBA" id="ARBA00022679"/>
    </source>
</evidence>
<dbReference type="SUPFAM" id="SSF53756">
    <property type="entry name" value="UDP-Glycosyltransferase/glycogen phosphorylase"/>
    <property type="match status" value="1"/>
</dbReference>
<comment type="subcellular location">
    <subcellularLocation>
        <location evidence="1">Membrane</location>
    </subcellularLocation>
</comment>
<dbReference type="InterPro" id="IPR007235">
    <property type="entry name" value="Glyco_trans_28_C"/>
</dbReference>